<sequence>MDELLEQYRILDVTASTSWDQLKQAYKDLVLVWHPDRFCGHPRLQRKAEEKLKLINLAYQKLSESHRLAQRSAPSNQGADPSQPHGGQDRRSPPRSARPGRRHSRPQQAPPRSPSSCPSAGGAISFAQAEFVIQTFPFLPLQSDLSDRRHYKSGPFWIESVPERKFLKIMNLCDSINGFHPILLWIPCKTSGIFLGHEAEQLIGLLPSP</sequence>
<dbReference type="PRINTS" id="PR00625">
    <property type="entry name" value="JDOMAIN"/>
</dbReference>
<accession>A0ABD4T284</accession>
<dbReference type="InterPro" id="IPR050817">
    <property type="entry name" value="DjlA_DnaK_co-chaperone"/>
</dbReference>
<dbReference type="Gene3D" id="1.10.287.110">
    <property type="entry name" value="DnaJ domain"/>
    <property type="match status" value="1"/>
</dbReference>
<dbReference type="SMART" id="SM00271">
    <property type="entry name" value="DnaJ"/>
    <property type="match status" value="1"/>
</dbReference>
<dbReference type="CDD" id="cd06257">
    <property type="entry name" value="DnaJ"/>
    <property type="match status" value="1"/>
</dbReference>
<feature type="region of interest" description="Disordered" evidence="1">
    <location>
        <begin position="66"/>
        <end position="120"/>
    </location>
</feature>
<evidence type="ECO:0000313" key="4">
    <source>
        <dbReference type="Proteomes" id="UP000031561"/>
    </source>
</evidence>
<evidence type="ECO:0000256" key="1">
    <source>
        <dbReference type="SAM" id="MobiDB-lite"/>
    </source>
</evidence>
<organism evidence="3 4">
    <name type="scientific">Lyngbya confervoides BDU141951</name>
    <dbReference type="NCBI Taxonomy" id="1574623"/>
    <lineage>
        <taxon>Bacteria</taxon>
        <taxon>Bacillati</taxon>
        <taxon>Cyanobacteriota</taxon>
        <taxon>Cyanophyceae</taxon>
        <taxon>Oscillatoriophycideae</taxon>
        <taxon>Oscillatoriales</taxon>
        <taxon>Microcoleaceae</taxon>
        <taxon>Lyngbya</taxon>
    </lineage>
</organism>
<reference evidence="3 4" key="1">
    <citation type="journal article" date="2015" name="Genome Announc.">
        <title>Draft Genome Sequence of Filamentous Marine Cyanobacterium Lyngbya confervoides Strain BDU141951.</title>
        <authorList>
            <person name="Chandrababunaidu M.M."/>
            <person name="Sen D."/>
            <person name="Tripathy S."/>
        </authorList>
    </citation>
    <scope>NUCLEOTIDE SEQUENCE [LARGE SCALE GENOMIC DNA]</scope>
    <source>
        <strain evidence="3 4">BDU141951</strain>
    </source>
</reference>
<evidence type="ECO:0000313" key="3">
    <source>
        <dbReference type="EMBL" id="MCM1982687.1"/>
    </source>
</evidence>
<dbReference type="AlphaFoldDB" id="A0ABD4T284"/>
<dbReference type="EMBL" id="JTHE03000044">
    <property type="protein sequence ID" value="MCM1982687.1"/>
    <property type="molecule type" value="Genomic_DNA"/>
</dbReference>
<dbReference type="Pfam" id="PF00226">
    <property type="entry name" value="DnaJ"/>
    <property type="match status" value="1"/>
</dbReference>
<gene>
    <name evidence="3" type="ORF">QQ91_0007600</name>
</gene>
<dbReference type="PANTHER" id="PTHR24074">
    <property type="entry name" value="CO-CHAPERONE PROTEIN DJLA"/>
    <property type="match status" value="1"/>
</dbReference>
<evidence type="ECO:0000259" key="2">
    <source>
        <dbReference type="PROSITE" id="PS50076"/>
    </source>
</evidence>
<feature type="domain" description="J" evidence="2">
    <location>
        <begin position="6"/>
        <end position="78"/>
    </location>
</feature>
<dbReference type="Proteomes" id="UP000031561">
    <property type="component" value="Unassembled WGS sequence"/>
</dbReference>
<comment type="caution">
    <text evidence="3">The sequence shown here is derived from an EMBL/GenBank/DDBJ whole genome shotgun (WGS) entry which is preliminary data.</text>
</comment>
<dbReference type="RefSeq" id="WP_166274608.1">
    <property type="nucleotide sequence ID" value="NZ_JTHE03000044.1"/>
</dbReference>
<dbReference type="InterPro" id="IPR001623">
    <property type="entry name" value="DnaJ_domain"/>
</dbReference>
<dbReference type="InterPro" id="IPR036869">
    <property type="entry name" value="J_dom_sf"/>
</dbReference>
<proteinExistence type="predicted"/>
<name>A0ABD4T284_9CYAN</name>
<protein>
    <submittedName>
        <fullName evidence="3">J domain-containing protein</fullName>
    </submittedName>
</protein>
<dbReference type="PROSITE" id="PS50076">
    <property type="entry name" value="DNAJ_2"/>
    <property type="match status" value="1"/>
</dbReference>
<dbReference type="SUPFAM" id="SSF46565">
    <property type="entry name" value="Chaperone J-domain"/>
    <property type="match status" value="1"/>
</dbReference>
<keyword evidence="4" id="KW-1185">Reference proteome</keyword>